<proteinExistence type="inferred from homology"/>
<comment type="caution">
    <text evidence="8">The sequence shown here is derived from an EMBL/GenBank/DDBJ whole genome shotgun (WGS) entry which is preliminary data.</text>
</comment>
<dbReference type="SUPFAM" id="SSF53223">
    <property type="entry name" value="Aminoacid dehydrogenase-like, N-terminal domain"/>
    <property type="match status" value="1"/>
</dbReference>
<evidence type="ECO:0000313" key="8">
    <source>
        <dbReference type="EMBL" id="TGY94285.1"/>
    </source>
</evidence>
<dbReference type="SUPFAM" id="SSF51735">
    <property type="entry name" value="NAD(P)-binding Rossmann-fold domains"/>
    <property type="match status" value="1"/>
</dbReference>
<feature type="domain" description="Glutamate/phenylalanine/leucine/valine/L-tryptophan dehydrogenase C-terminal" evidence="7">
    <location>
        <begin position="141"/>
        <end position="350"/>
    </location>
</feature>
<feature type="active site" description="Proton donor/acceptor" evidence="4">
    <location>
        <position position="80"/>
    </location>
</feature>
<keyword evidence="3 5" id="KW-0520">NAD</keyword>
<comment type="similarity">
    <text evidence="1 6">Belongs to the Glu/Leu/Phe/Val dehydrogenases family.</text>
</comment>
<dbReference type="EMBL" id="SRXV01000001">
    <property type="protein sequence ID" value="TGY94285.1"/>
    <property type="molecule type" value="Genomic_DNA"/>
</dbReference>
<dbReference type="SMART" id="SM00839">
    <property type="entry name" value="ELFV_dehydrog"/>
    <property type="match status" value="1"/>
</dbReference>
<dbReference type="Gene3D" id="3.40.50.720">
    <property type="entry name" value="NAD(P)-binding Rossmann-like Domain"/>
    <property type="match status" value="1"/>
</dbReference>
<dbReference type="InterPro" id="IPR016211">
    <property type="entry name" value="Glu/Phe/Leu/Val/Trp_DH_bac/arc"/>
</dbReference>
<name>A0A4S2HE01_9PROT</name>
<dbReference type="Pfam" id="PF00208">
    <property type="entry name" value="ELFV_dehydrog"/>
    <property type="match status" value="1"/>
</dbReference>
<dbReference type="OrthoDB" id="9803297at2"/>
<evidence type="ECO:0000313" key="9">
    <source>
        <dbReference type="Proteomes" id="UP000305451"/>
    </source>
</evidence>
<dbReference type="PANTHER" id="PTHR42722">
    <property type="entry name" value="LEUCINE DEHYDROGENASE"/>
    <property type="match status" value="1"/>
</dbReference>
<protein>
    <submittedName>
        <fullName evidence="8">Glu/Leu/Phe/Val dehydrogenase</fullName>
    </submittedName>
</protein>
<evidence type="ECO:0000256" key="1">
    <source>
        <dbReference type="ARBA" id="ARBA00006382"/>
    </source>
</evidence>
<dbReference type="AlphaFoldDB" id="A0A4S2HE01"/>
<dbReference type="InterPro" id="IPR006097">
    <property type="entry name" value="Glu/Leu/Phe/Val/Trp_DH_dimer"/>
</dbReference>
<feature type="binding site" evidence="5">
    <location>
        <begin position="177"/>
        <end position="183"/>
    </location>
    <ligand>
        <name>NAD(+)</name>
        <dbReference type="ChEBI" id="CHEBI:57540"/>
    </ligand>
</feature>
<dbReference type="InterPro" id="IPR046346">
    <property type="entry name" value="Aminoacid_DH-like_N_sf"/>
</dbReference>
<dbReference type="Proteomes" id="UP000305451">
    <property type="component" value="Unassembled WGS sequence"/>
</dbReference>
<gene>
    <name evidence="8" type="ORF">E5162_03150</name>
</gene>
<dbReference type="GO" id="GO:0000166">
    <property type="term" value="F:nucleotide binding"/>
    <property type="evidence" value="ECO:0007669"/>
    <property type="project" value="UniProtKB-KW"/>
</dbReference>
<evidence type="ECO:0000256" key="6">
    <source>
        <dbReference type="RuleBase" id="RU004417"/>
    </source>
</evidence>
<dbReference type="CDD" id="cd01075">
    <property type="entry name" value="NAD_bind_Leu_Phe_Val_DH"/>
    <property type="match status" value="1"/>
</dbReference>
<dbReference type="PANTHER" id="PTHR42722:SF1">
    <property type="entry name" value="VALINE DEHYDROGENASE"/>
    <property type="match status" value="1"/>
</dbReference>
<dbReference type="InterPro" id="IPR036291">
    <property type="entry name" value="NAD(P)-bd_dom_sf"/>
</dbReference>
<evidence type="ECO:0000256" key="5">
    <source>
        <dbReference type="PIRSR" id="PIRSR000188-2"/>
    </source>
</evidence>
<dbReference type="GO" id="GO:0016639">
    <property type="term" value="F:oxidoreductase activity, acting on the CH-NH2 group of donors, NAD or NADP as acceptor"/>
    <property type="evidence" value="ECO:0007669"/>
    <property type="project" value="InterPro"/>
</dbReference>
<evidence type="ECO:0000256" key="3">
    <source>
        <dbReference type="ARBA" id="ARBA00023027"/>
    </source>
</evidence>
<dbReference type="PIRSF" id="PIRSF000188">
    <property type="entry name" value="Phe_leu_dh"/>
    <property type="match status" value="1"/>
</dbReference>
<reference evidence="8 9" key="1">
    <citation type="journal article" date="2013" name="Int. J. Syst. Evol. Microbiol.">
        <title>Marinicauda pacifica gen. nov., sp. nov., a prosthecate alphaproteobacterium of the family Hyphomonadaceae isolated from deep seawater.</title>
        <authorList>
            <person name="Zhang X.Y."/>
            <person name="Li G.W."/>
            <person name="Wang C.S."/>
            <person name="Zhang Y.J."/>
            <person name="Xu X.W."/>
            <person name="Li H."/>
            <person name="Liu A."/>
            <person name="Liu C."/>
            <person name="Xie B.B."/>
            <person name="Qin Q.L."/>
            <person name="Xu Z."/>
            <person name="Chen X.L."/>
            <person name="Zhou B.C."/>
            <person name="Zhang Y.Z."/>
        </authorList>
    </citation>
    <scope>NUCLEOTIDE SEQUENCE [LARGE SCALE GENOMIC DNA]</scope>
    <source>
        <strain evidence="8 9">P-1 km-3</strain>
    </source>
</reference>
<dbReference type="GO" id="GO:0006520">
    <property type="term" value="P:amino acid metabolic process"/>
    <property type="evidence" value="ECO:0007669"/>
    <property type="project" value="InterPro"/>
</dbReference>
<dbReference type="Pfam" id="PF02812">
    <property type="entry name" value="ELFV_dehydrog_N"/>
    <property type="match status" value="1"/>
</dbReference>
<evidence type="ECO:0000259" key="7">
    <source>
        <dbReference type="SMART" id="SM00839"/>
    </source>
</evidence>
<dbReference type="Gene3D" id="3.40.50.10860">
    <property type="entry name" value="Leucine Dehydrogenase, chain A, domain 1"/>
    <property type="match status" value="1"/>
</dbReference>
<evidence type="ECO:0000256" key="4">
    <source>
        <dbReference type="PIRSR" id="PIRSR000188-1"/>
    </source>
</evidence>
<sequence length="353" mass="37400">MSVFDHPAFDDHEKVLFAHDAKTGLKAIIAVHSTANGPAIGGCRMWSYKDSSEALTDVLRLSQGMSYKNIMADLPLGGGKSVIMKPQGDFDRAELFEAFGRAIDALSGNYYSAEDVGVSPEDILNARRATQYVVGLPGGTGDPSPVTAKGVFLGVKVAAERALGSSDLSGVKIAVQGATGHVGAYLVQHLHEAGAELFLADINESALKDLAAKTNSTIVPIDKIYGVEADIFAPCALGSVINPDTIDTLKVKAVAGAANNQLATRDMGAELQKRGIYYAPDYVINAGGIINIMGDLDPKYDAKWVEGKLQGLRQTLGEVMDRAEDEGTPANIVADKIARERIEDARVRKAEAA</sequence>
<dbReference type="RefSeq" id="WP_135943481.1">
    <property type="nucleotide sequence ID" value="NZ_BMEI01000001.1"/>
</dbReference>
<organism evidence="8 9">
    <name type="scientific">Marinicauda pacifica</name>
    <dbReference type="NCBI Taxonomy" id="1133559"/>
    <lineage>
        <taxon>Bacteria</taxon>
        <taxon>Pseudomonadati</taxon>
        <taxon>Pseudomonadota</taxon>
        <taxon>Alphaproteobacteria</taxon>
        <taxon>Maricaulales</taxon>
        <taxon>Maricaulaceae</taxon>
        <taxon>Marinicauda</taxon>
    </lineage>
</organism>
<accession>A0A4S2HE01</accession>
<keyword evidence="5" id="KW-0547">Nucleotide-binding</keyword>
<keyword evidence="9" id="KW-1185">Reference proteome</keyword>
<keyword evidence="2 6" id="KW-0560">Oxidoreductase</keyword>
<dbReference type="InterPro" id="IPR006095">
    <property type="entry name" value="Glu/Leu/Phe/Val/Trp_DH"/>
</dbReference>
<dbReference type="InterPro" id="IPR006096">
    <property type="entry name" value="Glu/Leu/Phe/Val/Trp_DH_C"/>
</dbReference>
<evidence type="ECO:0000256" key="2">
    <source>
        <dbReference type="ARBA" id="ARBA00023002"/>
    </source>
</evidence>
<dbReference type="PRINTS" id="PR00082">
    <property type="entry name" value="GLFDHDRGNASE"/>
</dbReference>